<keyword evidence="8" id="KW-1185">Reference proteome</keyword>
<feature type="region of interest" description="Disordered" evidence="6">
    <location>
        <begin position="1"/>
        <end position="83"/>
    </location>
</feature>
<dbReference type="InterPro" id="IPR015943">
    <property type="entry name" value="WD40/YVTN_repeat-like_dom_sf"/>
</dbReference>
<feature type="repeat" description="WD" evidence="5">
    <location>
        <begin position="161"/>
        <end position="202"/>
    </location>
</feature>
<comment type="subcellular location">
    <subcellularLocation>
        <location evidence="1">Nucleus</location>
    </subcellularLocation>
</comment>
<dbReference type="PANTHER" id="PTHR19865:SF0">
    <property type="entry name" value="U3 SMALL NUCLEOLAR RNA-INTERACTING PROTEIN 2"/>
    <property type="match status" value="1"/>
</dbReference>
<feature type="region of interest" description="Disordered" evidence="6">
    <location>
        <begin position="200"/>
        <end position="229"/>
    </location>
</feature>
<dbReference type="EMBL" id="JBHFFA010000008">
    <property type="protein sequence ID" value="KAL2609211.1"/>
    <property type="molecule type" value="Genomic_DNA"/>
</dbReference>
<keyword evidence="3" id="KW-0677">Repeat</keyword>
<feature type="compositionally biased region" description="Acidic residues" evidence="6">
    <location>
        <begin position="103"/>
        <end position="113"/>
    </location>
</feature>
<feature type="repeat" description="WD" evidence="5">
    <location>
        <begin position="310"/>
        <end position="350"/>
    </location>
</feature>
<dbReference type="SMART" id="SM00320">
    <property type="entry name" value="WD40"/>
    <property type="match status" value="7"/>
</dbReference>
<dbReference type="InterPro" id="IPR020472">
    <property type="entry name" value="WD40_PAC1"/>
</dbReference>
<feature type="region of interest" description="Disordered" evidence="6">
    <location>
        <begin position="401"/>
        <end position="426"/>
    </location>
</feature>
<dbReference type="InterPro" id="IPR036322">
    <property type="entry name" value="WD40_repeat_dom_sf"/>
</dbReference>
<dbReference type="InterPro" id="IPR039241">
    <property type="entry name" value="Rrp9-like"/>
</dbReference>
<dbReference type="PROSITE" id="PS50294">
    <property type="entry name" value="WD_REPEATS_REGION"/>
    <property type="match status" value="1"/>
</dbReference>
<evidence type="ECO:0000256" key="4">
    <source>
        <dbReference type="ARBA" id="ARBA00023242"/>
    </source>
</evidence>
<dbReference type="PANTHER" id="PTHR19865">
    <property type="entry name" value="U3 SMALL NUCLEOLAR RNA INTERACTING PROTEIN 2"/>
    <property type="match status" value="1"/>
</dbReference>
<organism evidence="7 8">
    <name type="scientific">Riccia fluitans</name>
    <dbReference type="NCBI Taxonomy" id="41844"/>
    <lineage>
        <taxon>Eukaryota</taxon>
        <taxon>Viridiplantae</taxon>
        <taxon>Streptophyta</taxon>
        <taxon>Embryophyta</taxon>
        <taxon>Marchantiophyta</taxon>
        <taxon>Marchantiopsida</taxon>
        <taxon>Marchantiidae</taxon>
        <taxon>Marchantiales</taxon>
        <taxon>Ricciaceae</taxon>
        <taxon>Riccia</taxon>
    </lineage>
</organism>
<dbReference type="CDD" id="cd00200">
    <property type="entry name" value="WD40"/>
    <property type="match status" value="1"/>
</dbReference>
<comment type="caution">
    <text evidence="7">The sequence shown here is derived from an EMBL/GenBank/DDBJ whole genome shotgun (WGS) entry which is preliminary data.</text>
</comment>
<evidence type="ECO:0000313" key="8">
    <source>
        <dbReference type="Proteomes" id="UP001605036"/>
    </source>
</evidence>
<feature type="region of interest" description="Disordered" evidence="6">
    <location>
        <begin position="96"/>
        <end position="123"/>
    </location>
</feature>
<evidence type="ECO:0000256" key="5">
    <source>
        <dbReference type="PROSITE-ProRule" id="PRU00221"/>
    </source>
</evidence>
<dbReference type="GO" id="GO:0005634">
    <property type="term" value="C:nucleus"/>
    <property type="evidence" value="ECO:0007669"/>
    <property type="project" value="UniProtKB-SubCell"/>
</dbReference>
<feature type="compositionally biased region" description="Gly residues" evidence="6">
    <location>
        <begin position="213"/>
        <end position="222"/>
    </location>
</feature>
<feature type="repeat" description="WD" evidence="5">
    <location>
        <begin position="226"/>
        <end position="267"/>
    </location>
</feature>
<sequence length="542" mass="59119">MDSRVGKRRRVEKGRKQKQKKAKVDGVFTGKSGEAGRTQKPRKNPRDEELLSGSEEEEDTIVGRGVASDEEEDEDVDVETAQEKRLRVAKAYLNKIRSSAKDESDEDEDDAENEEAKRGARDSMVADLLAQRQLEESGRVQRKFARRVVESLPLKNGRVVSRRHRQTVTAVCLTEDDARGFAASKDGLILHWDIESGQSEKYDWPTVEPSTSGGDGGKSAGGGKKKNGGSKHVLAMAVSSDGRYLAAGGLGRSIQIWDTRTRKHILAFPGHKGAISSLAFRQGTQQLMSGSYDRTIKLWSVDDRSYIDTLYGHQSEVLSIDCLRQERVISAGRDRTLRLWKIPEESQLVFRGHAPSMDCCCMVSNSEFFSGSDDGSVALWNTLRKKPLVVIKNAHGSQAASAQLESDSEAVEEPENEPVANGHANEVTENAMENGEDSGTVREVVGGAATSWVGAVASCRASDLVASGAGDGTVRLWAVVEDNRSIKPICSLPVKGFVNSLAFANSGRFLLAGVGQEPRLGRWGRIPGVRNGVWQHTLLSSE</sequence>
<feature type="compositionally biased region" description="Acidic residues" evidence="6">
    <location>
        <begin position="68"/>
        <end position="80"/>
    </location>
</feature>
<dbReference type="PRINTS" id="PR00320">
    <property type="entry name" value="GPROTEINBRPT"/>
</dbReference>
<keyword evidence="4" id="KW-0539">Nucleus</keyword>
<protein>
    <submittedName>
        <fullName evidence="7">Uncharacterized protein</fullName>
    </submittedName>
</protein>
<evidence type="ECO:0000313" key="7">
    <source>
        <dbReference type="EMBL" id="KAL2609211.1"/>
    </source>
</evidence>
<proteinExistence type="predicted"/>
<dbReference type="Proteomes" id="UP001605036">
    <property type="component" value="Unassembled WGS sequence"/>
</dbReference>
<evidence type="ECO:0000256" key="3">
    <source>
        <dbReference type="ARBA" id="ARBA00022737"/>
    </source>
</evidence>
<name>A0ABD1XMN2_9MARC</name>
<evidence type="ECO:0000256" key="1">
    <source>
        <dbReference type="ARBA" id="ARBA00004123"/>
    </source>
</evidence>
<feature type="repeat" description="WD" evidence="5">
    <location>
        <begin position="268"/>
        <end position="309"/>
    </location>
</feature>
<evidence type="ECO:0000256" key="2">
    <source>
        <dbReference type="ARBA" id="ARBA00022574"/>
    </source>
</evidence>
<dbReference type="PROSITE" id="PS50082">
    <property type="entry name" value="WD_REPEATS_2"/>
    <property type="match status" value="4"/>
</dbReference>
<reference evidence="7 8" key="1">
    <citation type="submission" date="2024-09" db="EMBL/GenBank/DDBJ databases">
        <title>Chromosome-scale assembly of Riccia fluitans.</title>
        <authorList>
            <person name="Paukszto L."/>
            <person name="Sawicki J."/>
            <person name="Karawczyk K."/>
            <person name="Piernik-Szablinska J."/>
            <person name="Szczecinska M."/>
            <person name="Mazdziarz M."/>
        </authorList>
    </citation>
    <scope>NUCLEOTIDE SEQUENCE [LARGE SCALE GENOMIC DNA]</scope>
    <source>
        <strain evidence="7">Rf_01</strain>
        <tissue evidence="7">Aerial parts of the thallus</tissue>
    </source>
</reference>
<evidence type="ECO:0000256" key="6">
    <source>
        <dbReference type="SAM" id="MobiDB-lite"/>
    </source>
</evidence>
<feature type="compositionally biased region" description="Basic residues" evidence="6">
    <location>
        <begin position="1"/>
        <end position="21"/>
    </location>
</feature>
<keyword evidence="2 5" id="KW-0853">WD repeat</keyword>
<feature type="compositionally biased region" description="Acidic residues" evidence="6">
    <location>
        <begin position="406"/>
        <end position="416"/>
    </location>
</feature>
<dbReference type="InterPro" id="IPR001680">
    <property type="entry name" value="WD40_rpt"/>
</dbReference>
<dbReference type="AlphaFoldDB" id="A0ABD1XMN2"/>
<dbReference type="Gene3D" id="2.130.10.10">
    <property type="entry name" value="YVTN repeat-like/Quinoprotein amine dehydrogenase"/>
    <property type="match status" value="1"/>
</dbReference>
<dbReference type="Pfam" id="PF00400">
    <property type="entry name" value="WD40"/>
    <property type="match status" value="5"/>
</dbReference>
<dbReference type="SUPFAM" id="SSF50978">
    <property type="entry name" value="WD40 repeat-like"/>
    <property type="match status" value="1"/>
</dbReference>
<accession>A0ABD1XMN2</accession>
<gene>
    <name evidence="7" type="ORF">R1flu_027784</name>
</gene>